<accession>A0ABX1RTL4</accession>
<protein>
    <submittedName>
        <fullName evidence="2">MerC domain-containing protein</fullName>
    </submittedName>
</protein>
<organism evidence="2 3">
    <name type="scientific">Flavivirga algicola</name>
    <dbReference type="NCBI Taxonomy" id="2729136"/>
    <lineage>
        <taxon>Bacteria</taxon>
        <taxon>Pseudomonadati</taxon>
        <taxon>Bacteroidota</taxon>
        <taxon>Flavobacteriia</taxon>
        <taxon>Flavobacteriales</taxon>
        <taxon>Flavobacteriaceae</taxon>
        <taxon>Flavivirga</taxon>
    </lineage>
</organism>
<dbReference type="InterPro" id="IPR004891">
    <property type="entry name" value="Mercury-R_MerC"/>
</dbReference>
<keyword evidence="1" id="KW-0812">Transmembrane</keyword>
<name>A0ABX1RTL4_9FLAO</name>
<dbReference type="EMBL" id="JABBHF010000002">
    <property type="protein sequence ID" value="NMH86894.1"/>
    <property type="molecule type" value="Genomic_DNA"/>
</dbReference>
<keyword evidence="1" id="KW-0472">Membrane</keyword>
<evidence type="ECO:0000313" key="2">
    <source>
        <dbReference type="EMBL" id="NMH86894.1"/>
    </source>
</evidence>
<feature type="transmembrane region" description="Helical" evidence="1">
    <location>
        <begin position="103"/>
        <end position="119"/>
    </location>
</feature>
<keyword evidence="3" id="KW-1185">Reference proteome</keyword>
<sequence>MRLITKKPDTLGAIASTLCMVHCIATPLLFIAHTCAEHGCSTTPTWWKSLDYFFLFISFFAVYRSTKTTSKNFMKPLLWLSWSALFLVILNEMLGIYHVPEGLTYTPALALVALHLYNLKYCQCKTENCCINHG</sequence>
<gene>
    <name evidence="2" type="ORF">HHX25_05215</name>
</gene>
<feature type="transmembrane region" description="Helical" evidence="1">
    <location>
        <begin position="45"/>
        <end position="65"/>
    </location>
</feature>
<dbReference type="Proteomes" id="UP000746690">
    <property type="component" value="Unassembled WGS sequence"/>
</dbReference>
<keyword evidence="1" id="KW-1133">Transmembrane helix</keyword>
<reference evidence="2 3" key="1">
    <citation type="submission" date="2020-04" db="EMBL/GenBank/DDBJ databases">
        <title>A Flavivirga sp. nov.</title>
        <authorList>
            <person name="Sun X."/>
        </authorList>
    </citation>
    <scope>NUCLEOTIDE SEQUENCE [LARGE SCALE GENOMIC DNA]</scope>
    <source>
        <strain evidence="2 3">Y03</strain>
    </source>
</reference>
<evidence type="ECO:0000313" key="3">
    <source>
        <dbReference type="Proteomes" id="UP000746690"/>
    </source>
</evidence>
<dbReference type="Pfam" id="PF03203">
    <property type="entry name" value="MerC"/>
    <property type="match status" value="1"/>
</dbReference>
<evidence type="ECO:0000256" key="1">
    <source>
        <dbReference type="SAM" id="Phobius"/>
    </source>
</evidence>
<comment type="caution">
    <text evidence="2">The sequence shown here is derived from an EMBL/GenBank/DDBJ whole genome shotgun (WGS) entry which is preliminary data.</text>
</comment>
<dbReference type="RefSeq" id="WP_169670864.1">
    <property type="nucleotide sequence ID" value="NZ_JABBHF010000002.1"/>
</dbReference>
<feature type="transmembrane region" description="Helical" evidence="1">
    <location>
        <begin position="77"/>
        <end position="97"/>
    </location>
</feature>
<proteinExistence type="predicted"/>
<feature type="transmembrane region" description="Helical" evidence="1">
    <location>
        <begin position="12"/>
        <end position="33"/>
    </location>
</feature>